<name>A0AAN8X7R1_HALRR</name>
<evidence type="ECO:0000313" key="4">
    <source>
        <dbReference type="Proteomes" id="UP001381693"/>
    </source>
</evidence>
<accession>A0AAN8X7R1</accession>
<feature type="signal peptide" evidence="2">
    <location>
        <begin position="1"/>
        <end position="18"/>
    </location>
</feature>
<keyword evidence="4" id="KW-1185">Reference proteome</keyword>
<dbReference type="AlphaFoldDB" id="A0AAN8X7R1"/>
<evidence type="ECO:0000256" key="1">
    <source>
        <dbReference type="SAM" id="MobiDB-lite"/>
    </source>
</evidence>
<dbReference type="Proteomes" id="UP001381693">
    <property type="component" value="Unassembled WGS sequence"/>
</dbReference>
<protein>
    <submittedName>
        <fullName evidence="3">Uncharacterized protein</fullName>
    </submittedName>
</protein>
<feature type="chain" id="PRO_5042932065" evidence="2">
    <location>
        <begin position="19"/>
        <end position="411"/>
    </location>
</feature>
<reference evidence="3 4" key="1">
    <citation type="submission" date="2023-11" db="EMBL/GenBank/DDBJ databases">
        <title>Halocaridina rubra genome assembly.</title>
        <authorList>
            <person name="Smith C."/>
        </authorList>
    </citation>
    <scope>NUCLEOTIDE SEQUENCE [LARGE SCALE GENOMIC DNA]</scope>
    <source>
        <strain evidence="3">EP-1</strain>
        <tissue evidence="3">Whole</tissue>
    </source>
</reference>
<proteinExistence type="predicted"/>
<gene>
    <name evidence="3" type="ORF">SK128_028204</name>
</gene>
<organism evidence="3 4">
    <name type="scientific">Halocaridina rubra</name>
    <name type="common">Hawaiian red shrimp</name>
    <dbReference type="NCBI Taxonomy" id="373956"/>
    <lineage>
        <taxon>Eukaryota</taxon>
        <taxon>Metazoa</taxon>
        <taxon>Ecdysozoa</taxon>
        <taxon>Arthropoda</taxon>
        <taxon>Crustacea</taxon>
        <taxon>Multicrustacea</taxon>
        <taxon>Malacostraca</taxon>
        <taxon>Eumalacostraca</taxon>
        <taxon>Eucarida</taxon>
        <taxon>Decapoda</taxon>
        <taxon>Pleocyemata</taxon>
        <taxon>Caridea</taxon>
        <taxon>Atyoidea</taxon>
        <taxon>Atyidae</taxon>
        <taxon>Halocaridina</taxon>
    </lineage>
</organism>
<keyword evidence="2" id="KW-0732">Signal</keyword>
<sequence length="411" mass="45650">MFSPLFVAPVLLVTAALAVNGKTPLNTEETTAEERSTLHPGILGEENTYQALDLGWRAPNSNEDRNITKQSVTGNGDIPVQDKDAISPYIGASEERNVPELTNVGHRAHQSMPRYNSDIFATNIGNTPSSEDTSSFQHIQSETTDGSVSRNPILGGTNHLHRYEGFLPTVSPSPVSIFNSSSYGILSPSREALPSPSTQATYATSSEGHSGTLGVFQETGANSLVNDATSSFPSLVQGINSLNTQSLFYSLPQSSFDTLPVMSYLPNNVYALTTLSGRPFVMMPQLDSRISSVTPQSLVNYFETVRTYPRFPLHGMTQSFPQRNFQYMTLLQNHQLPQRTYQYETQTKGQEMLQREAQNGPKTASQEYPQNRVQNPVDHQHFPYRAYGSFSPYITCPWYNGFNHYYNPYLS</sequence>
<comment type="caution">
    <text evidence="3">The sequence shown here is derived from an EMBL/GenBank/DDBJ whole genome shotgun (WGS) entry which is preliminary data.</text>
</comment>
<dbReference type="EMBL" id="JAXCGZ010011568">
    <property type="protein sequence ID" value="KAK7074489.1"/>
    <property type="molecule type" value="Genomic_DNA"/>
</dbReference>
<feature type="region of interest" description="Disordered" evidence="1">
    <location>
        <begin position="125"/>
        <end position="151"/>
    </location>
</feature>
<evidence type="ECO:0000313" key="3">
    <source>
        <dbReference type="EMBL" id="KAK7074489.1"/>
    </source>
</evidence>
<evidence type="ECO:0000256" key="2">
    <source>
        <dbReference type="SAM" id="SignalP"/>
    </source>
</evidence>
<feature type="compositionally biased region" description="Polar residues" evidence="1">
    <location>
        <begin position="125"/>
        <end position="150"/>
    </location>
</feature>